<sequence>VCPKISCLVAGNLRSDVVFQIIYDTTLLLPSSPLLLALMSSCFPSMLTSVSLSSSF</sequence>
<feature type="non-terminal residue" evidence="1">
    <location>
        <position position="56"/>
    </location>
</feature>
<organism evidence="1 2">
    <name type="scientific">Diploptera punctata</name>
    <name type="common">Pacific beetle cockroach</name>
    <dbReference type="NCBI Taxonomy" id="6984"/>
    <lineage>
        <taxon>Eukaryota</taxon>
        <taxon>Metazoa</taxon>
        <taxon>Ecdysozoa</taxon>
        <taxon>Arthropoda</taxon>
        <taxon>Hexapoda</taxon>
        <taxon>Insecta</taxon>
        <taxon>Pterygota</taxon>
        <taxon>Neoptera</taxon>
        <taxon>Polyneoptera</taxon>
        <taxon>Dictyoptera</taxon>
        <taxon>Blattodea</taxon>
        <taxon>Blaberoidea</taxon>
        <taxon>Blaberidae</taxon>
        <taxon>Diplopterinae</taxon>
        <taxon>Diploptera</taxon>
    </lineage>
</organism>
<dbReference type="EMBL" id="JASPKZ010004576">
    <property type="protein sequence ID" value="KAJ9590020.1"/>
    <property type="molecule type" value="Genomic_DNA"/>
</dbReference>
<reference evidence="1" key="2">
    <citation type="submission" date="2023-05" db="EMBL/GenBank/DDBJ databases">
        <authorList>
            <person name="Fouks B."/>
        </authorList>
    </citation>
    <scope>NUCLEOTIDE SEQUENCE</scope>
    <source>
        <strain evidence="1">Stay&amp;Tobe</strain>
        <tissue evidence="1">Testes</tissue>
    </source>
</reference>
<dbReference type="AlphaFoldDB" id="A0AAD8EGS9"/>
<name>A0AAD8EGS9_DIPPU</name>
<proteinExistence type="predicted"/>
<protein>
    <submittedName>
        <fullName evidence="1">Uncharacterized protein</fullName>
    </submittedName>
</protein>
<gene>
    <name evidence="1" type="ORF">L9F63_016859</name>
</gene>
<accession>A0AAD8EGS9</accession>
<evidence type="ECO:0000313" key="2">
    <source>
        <dbReference type="Proteomes" id="UP001233999"/>
    </source>
</evidence>
<dbReference type="Proteomes" id="UP001233999">
    <property type="component" value="Unassembled WGS sequence"/>
</dbReference>
<reference evidence="1" key="1">
    <citation type="journal article" date="2023" name="IScience">
        <title>Live-bearing cockroach genome reveals convergent evolutionary mechanisms linked to viviparity in insects and beyond.</title>
        <authorList>
            <person name="Fouks B."/>
            <person name="Harrison M.C."/>
            <person name="Mikhailova A.A."/>
            <person name="Marchal E."/>
            <person name="English S."/>
            <person name="Carruthers M."/>
            <person name="Jennings E.C."/>
            <person name="Chiamaka E.L."/>
            <person name="Frigard R.A."/>
            <person name="Pippel M."/>
            <person name="Attardo G.M."/>
            <person name="Benoit J.B."/>
            <person name="Bornberg-Bauer E."/>
            <person name="Tobe S.S."/>
        </authorList>
    </citation>
    <scope>NUCLEOTIDE SEQUENCE</scope>
    <source>
        <strain evidence="1">Stay&amp;Tobe</strain>
    </source>
</reference>
<evidence type="ECO:0000313" key="1">
    <source>
        <dbReference type="EMBL" id="KAJ9590020.1"/>
    </source>
</evidence>
<comment type="caution">
    <text evidence="1">The sequence shown here is derived from an EMBL/GenBank/DDBJ whole genome shotgun (WGS) entry which is preliminary data.</text>
</comment>
<keyword evidence="2" id="KW-1185">Reference proteome</keyword>